<dbReference type="RefSeq" id="WP_189450975.1">
    <property type="nucleotide sequence ID" value="NZ_BMXY01000005.1"/>
</dbReference>
<protein>
    <submittedName>
        <fullName evidence="6">Diacylglycerol kinase</fullName>
    </submittedName>
</protein>
<organism evidence="6 7">
    <name type="scientific">Cognatilysobacter xinjiangensis</name>
    <dbReference type="NCBI Taxonomy" id="546892"/>
    <lineage>
        <taxon>Bacteria</taxon>
        <taxon>Pseudomonadati</taxon>
        <taxon>Pseudomonadota</taxon>
        <taxon>Gammaproteobacteria</taxon>
        <taxon>Lysobacterales</taxon>
        <taxon>Lysobacteraceae</taxon>
        <taxon>Cognatilysobacter</taxon>
    </lineage>
</organism>
<evidence type="ECO:0000259" key="5">
    <source>
        <dbReference type="PROSITE" id="PS50146"/>
    </source>
</evidence>
<reference evidence="7" key="1">
    <citation type="journal article" date="2019" name="Int. J. Syst. Evol. Microbiol.">
        <title>The Global Catalogue of Microorganisms (GCM) 10K type strain sequencing project: providing services to taxonomists for standard genome sequencing and annotation.</title>
        <authorList>
            <consortium name="The Broad Institute Genomics Platform"/>
            <consortium name="The Broad Institute Genome Sequencing Center for Infectious Disease"/>
            <person name="Wu L."/>
            <person name="Ma J."/>
        </authorList>
    </citation>
    <scope>NUCLEOTIDE SEQUENCE [LARGE SCALE GENOMIC DNA]</scope>
    <source>
        <strain evidence="7">KCTC 22558</strain>
    </source>
</reference>
<dbReference type="Pfam" id="PF19279">
    <property type="entry name" value="YegS_C"/>
    <property type="match status" value="1"/>
</dbReference>
<dbReference type="PANTHER" id="PTHR12358">
    <property type="entry name" value="SPHINGOSINE KINASE"/>
    <property type="match status" value="1"/>
</dbReference>
<evidence type="ECO:0000256" key="2">
    <source>
        <dbReference type="ARBA" id="ARBA00022741"/>
    </source>
</evidence>
<gene>
    <name evidence="6" type="ORF">GCM10008101_27370</name>
</gene>
<dbReference type="Pfam" id="PF00781">
    <property type="entry name" value="DAGK_cat"/>
    <property type="match status" value="1"/>
</dbReference>
<accession>A0ABQ3CAZ6</accession>
<dbReference type="Gene3D" id="3.40.50.10330">
    <property type="entry name" value="Probable inorganic polyphosphate/atp-NAD kinase, domain 1"/>
    <property type="match status" value="1"/>
</dbReference>
<dbReference type="GO" id="GO:0016301">
    <property type="term" value="F:kinase activity"/>
    <property type="evidence" value="ECO:0007669"/>
    <property type="project" value="UniProtKB-KW"/>
</dbReference>
<dbReference type="Gene3D" id="2.60.200.40">
    <property type="match status" value="1"/>
</dbReference>
<dbReference type="PANTHER" id="PTHR12358:SF54">
    <property type="entry name" value="SPHINGOSINE KINASE RELATED PROTEIN"/>
    <property type="match status" value="1"/>
</dbReference>
<keyword evidence="3 6" id="KW-0418">Kinase</keyword>
<keyword evidence="7" id="KW-1185">Reference proteome</keyword>
<sequence length="305" mass="32572">MSVPASTAPVPVIVNTGSRAGQDLRAEAVREAFARHGLDAEVHRVAGDGIDAAVKRVLDAGARTLVAAGGDGTINAVAAHAVDREDVVLGVLPVGTLNHFARDLGLPDDLDAAAGLIARGHVRTVDVGDVNGRLFLNNASLGLYAQMVEKRERLQHHQRLGKWRAMLRASLSVLRHPHTFSAVLHVDGKELRRRTPFVFVGNNDYIVQGPHAGARHSLQDGELAAYVLRPYGAWGLIGLALRALVGRLSGGRDLDAIHATSLLVESHHARTRLARDGEVDTVDTPVLFRVRPGALRVYAAPAETA</sequence>
<dbReference type="InterPro" id="IPR045540">
    <property type="entry name" value="YegS/DAGK_C"/>
</dbReference>
<dbReference type="EMBL" id="BMXY01000005">
    <property type="protein sequence ID" value="GGZ71660.1"/>
    <property type="molecule type" value="Genomic_DNA"/>
</dbReference>
<evidence type="ECO:0000313" key="7">
    <source>
        <dbReference type="Proteomes" id="UP000643403"/>
    </source>
</evidence>
<dbReference type="PROSITE" id="PS50146">
    <property type="entry name" value="DAGK"/>
    <property type="match status" value="1"/>
</dbReference>
<dbReference type="SUPFAM" id="SSF111331">
    <property type="entry name" value="NAD kinase/diacylglycerol kinase-like"/>
    <property type="match status" value="1"/>
</dbReference>
<dbReference type="InterPro" id="IPR017438">
    <property type="entry name" value="ATP-NAD_kinase_N"/>
</dbReference>
<comment type="caution">
    <text evidence="6">The sequence shown here is derived from an EMBL/GenBank/DDBJ whole genome shotgun (WGS) entry which is preliminary data.</text>
</comment>
<evidence type="ECO:0000256" key="3">
    <source>
        <dbReference type="ARBA" id="ARBA00022777"/>
    </source>
</evidence>
<dbReference type="InterPro" id="IPR001206">
    <property type="entry name" value="Diacylglycerol_kinase_cat_dom"/>
</dbReference>
<dbReference type="InterPro" id="IPR016064">
    <property type="entry name" value="NAD/diacylglycerol_kinase_sf"/>
</dbReference>
<keyword evidence="1" id="KW-0808">Transferase</keyword>
<feature type="domain" description="DAGKc" evidence="5">
    <location>
        <begin position="5"/>
        <end position="134"/>
    </location>
</feature>
<evidence type="ECO:0000313" key="6">
    <source>
        <dbReference type="EMBL" id="GGZ71660.1"/>
    </source>
</evidence>
<proteinExistence type="predicted"/>
<evidence type="ECO:0000256" key="1">
    <source>
        <dbReference type="ARBA" id="ARBA00022679"/>
    </source>
</evidence>
<keyword evidence="4" id="KW-0067">ATP-binding</keyword>
<evidence type="ECO:0000256" key="4">
    <source>
        <dbReference type="ARBA" id="ARBA00022840"/>
    </source>
</evidence>
<dbReference type="Proteomes" id="UP000643403">
    <property type="component" value="Unassembled WGS sequence"/>
</dbReference>
<dbReference type="SMART" id="SM00046">
    <property type="entry name" value="DAGKc"/>
    <property type="match status" value="1"/>
</dbReference>
<keyword evidence="2" id="KW-0547">Nucleotide-binding</keyword>
<dbReference type="InterPro" id="IPR050187">
    <property type="entry name" value="Lipid_Phosphate_FormReg"/>
</dbReference>
<name>A0ABQ3CAZ6_9GAMM</name>